<sequence length="106" mass="11501">MIWIVFSSYSTLPLPLHHPVADAEDGDAVLLGIVKKAIGEGGGHYGAVIVADRPVHDTFCVLNKDGTGISYGLLFAFGQLHDFFRKINPEHRPISSLTGDIEGERD</sequence>
<dbReference type="EMBL" id="LR862146">
    <property type="protein sequence ID" value="CAD1827374.1"/>
    <property type="molecule type" value="Genomic_DNA"/>
</dbReference>
<evidence type="ECO:0000313" key="1">
    <source>
        <dbReference type="EMBL" id="CAD1827374.1"/>
    </source>
</evidence>
<organism evidence="1">
    <name type="scientific">Ananas comosus var. bracteatus</name>
    <name type="common">red pineapple</name>
    <dbReference type="NCBI Taxonomy" id="296719"/>
    <lineage>
        <taxon>Eukaryota</taxon>
        <taxon>Viridiplantae</taxon>
        <taxon>Streptophyta</taxon>
        <taxon>Embryophyta</taxon>
        <taxon>Tracheophyta</taxon>
        <taxon>Spermatophyta</taxon>
        <taxon>Magnoliopsida</taxon>
        <taxon>Liliopsida</taxon>
        <taxon>Poales</taxon>
        <taxon>Bromeliaceae</taxon>
        <taxon>Bromelioideae</taxon>
        <taxon>Ananas</taxon>
    </lineage>
</organism>
<gene>
    <name evidence="1" type="ORF">CB5_LOCUS10585</name>
</gene>
<accession>A0A6V7P9K2</accession>
<protein>
    <submittedName>
        <fullName evidence="1">Uncharacterized protein</fullName>
    </submittedName>
</protein>
<proteinExistence type="predicted"/>
<reference evidence="1" key="1">
    <citation type="submission" date="2020-07" db="EMBL/GenBank/DDBJ databases">
        <authorList>
            <person name="Lin J."/>
        </authorList>
    </citation>
    <scope>NUCLEOTIDE SEQUENCE</scope>
</reference>
<name>A0A6V7P9K2_ANACO</name>
<dbReference type="AlphaFoldDB" id="A0A6V7P9K2"/>